<dbReference type="Gene3D" id="3.40.50.2300">
    <property type="match status" value="1"/>
</dbReference>
<keyword evidence="2" id="KW-0902">Two-component regulatory system</keyword>
<feature type="modified residue" description="4-aspartylphosphate" evidence="4">
    <location>
        <position position="54"/>
    </location>
</feature>
<evidence type="ECO:0000313" key="9">
    <source>
        <dbReference type="Proteomes" id="UP000886740"/>
    </source>
</evidence>
<dbReference type="SUPFAM" id="SSF52172">
    <property type="entry name" value="CheY-like"/>
    <property type="match status" value="1"/>
</dbReference>
<feature type="domain" description="Response regulatory" evidence="6">
    <location>
        <begin position="3"/>
        <end position="119"/>
    </location>
</feature>
<evidence type="ECO:0000259" key="7">
    <source>
        <dbReference type="PROSITE" id="PS51755"/>
    </source>
</evidence>
<dbReference type="InterPro" id="IPR001789">
    <property type="entry name" value="Sig_transdc_resp-reg_receiver"/>
</dbReference>
<dbReference type="PROSITE" id="PS50110">
    <property type="entry name" value="RESPONSE_REGULATORY"/>
    <property type="match status" value="1"/>
</dbReference>
<evidence type="ECO:0000313" key="8">
    <source>
        <dbReference type="EMBL" id="HIX73578.1"/>
    </source>
</evidence>
<feature type="domain" description="OmpR/PhoB-type" evidence="7">
    <location>
        <begin position="136"/>
        <end position="233"/>
    </location>
</feature>
<proteinExistence type="predicted"/>
<dbReference type="PROSITE" id="PS51755">
    <property type="entry name" value="OMPR_PHOB"/>
    <property type="match status" value="1"/>
</dbReference>
<dbReference type="Pfam" id="PF00072">
    <property type="entry name" value="Response_reg"/>
    <property type="match status" value="1"/>
</dbReference>
<dbReference type="PANTHER" id="PTHR48111">
    <property type="entry name" value="REGULATOR OF RPOS"/>
    <property type="match status" value="1"/>
</dbReference>
<dbReference type="PANTHER" id="PTHR48111:SF40">
    <property type="entry name" value="PHOSPHATE REGULON TRANSCRIPTIONAL REGULATORY PROTEIN PHOB"/>
    <property type="match status" value="1"/>
</dbReference>
<evidence type="ECO:0000256" key="5">
    <source>
        <dbReference type="PROSITE-ProRule" id="PRU01091"/>
    </source>
</evidence>
<sequence>MIKVLLVEDDKNLCFILRSSLEQMIGGYQVTVATNGREGLEALEREAFDVVVSDVEMPVMDGKEMTHAIRERHPNLAIILITGLTTARDVINGYQSGADFYIKKPFLPEELDAHIQAILRMKRENRPAPISEKETNVTYTIGQYRFVPSGNQLLFGDERQNLTPKEARILEMLCRSKGEVVNRDEILTAIWETADFYSSRSLDVFITKLRKYLSKDPNITLKVLKGVGICLEDRKNA</sequence>
<dbReference type="GO" id="GO:0006355">
    <property type="term" value="P:regulation of DNA-templated transcription"/>
    <property type="evidence" value="ECO:0007669"/>
    <property type="project" value="InterPro"/>
</dbReference>
<reference evidence="8" key="2">
    <citation type="submission" date="2021-04" db="EMBL/GenBank/DDBJ databases">
        <authorList>
            <person name="Gilroy R."/>
        </authorList>
    </citation>
    <scope>NUCLEOTIDE SEQUENCE</scope>
    <source>
        <strain evidence="8">ChiGjej6B6-14162</strain>
    </source>
</reference>
<reference evidence="8" key="1">
    <citation type="journal article" date="2021" name="PeerJ">
        <title>Extensive microbial diversity within the chicken gut microbiome revealed by metagenomics and culture.</title>
        <authorList>
            <person name="Gilroy R."/>
            <person name="Ravi A."/>
            <person name="Getino M."/>
            <person name="Pursley I."/>
            <person name="Horton D.L."/>
            <person name="Alikhan N.F."/>
            <person name="Baker D."/>
            <person name="Gharbi K."/>
            <person name="Hall N."/>
            <person name="Watson M."/>
            <person name="Adriaenssens E.M."/>
            <person name="Foster-Nyarko E."/>
            <person name="Jarju S."/>
            <person name="Secka A."/>
            <person name="Antonio M."/>
            <person name="Oren A."/>
            <person name="Chaudhuri R.R."/>
            <person name="La Ragione R."/>
            <person name="Hildebrand F."/>
            <person name="Pallen M.J."/>
        </authorList>
    </citation>
    <scope>NUCLEOTIDE SEQUENCE</scope>
    <source>
        <strain evidence="8">ChiGjej6B6-14162</strain>
    </source>
</reference>
<evidence type="ECO:0000256" key="3">
    <source>
        <dbReference type="ARBA" id="ARBA00023125"/>
    </source>
</evidence>
<dbReference type="GO" id="GO:0005829">
    <property type="term" value="C:cytosol"/>
    <property type="evidence" value="ECO:0007669"/>
    <property type="project" value="TreeGrafter"/>
</dbReference>
<dbReference type="GO" id="GO:0032993">
    <property type="term" value="C:protein-DNA complex"/>
    <property type="evidence" value="ECO:0007669"/>
    <property type="project" value="TreeGrafter"/>
</dbReference>
<protein>
    <submittedName>
        <fullName evidence="8">Response regulator transcription factor</fullName>
    </submittedName>
</protein>
<keyword evidence="1 4" id="KW-0597">Phosphoprotein</keyword>
<organism evidence="8 9">
    <name type="scientific">Candidatus Parabacteroides intestinipullorum</name>
    <dbReference type="NCBI Taxonomy" id="2838723"/>
    <lineage>
        <taxon>Bacteria</taxon>
        <taxon>Pseudomonadati</taxon>
        <taxon>Bacteroidota</taxon>
        <taxon>Bacteroidia</taxon>
        <taxon>Bacteroidales</taxon>
        <taxon>Tannerellaceae</taxon>
        <taxon>Parabacteroides</taxon>
    </lineage>
</organism>
<feature type="DNA-binding region" description="OmpR/PhoB-type" evidence="5">
    <location>
        <begin position="136"/>
        <end position="233"/>
    </location>
</feature>
<evidence type="ECO:0000256" key="4">
    <source>
        <dbReference type="PROSITE-ProRule" id="PRU00169"/>
    </source>
</evidence>
<gene>
    <name evidence="8" type="ORF">H9977_00775</name>
</gene>
<dbReference type="Gene3D" id="1.10.10.10">
    <property type="entry name" value="Winged helix-like DNA-binding domain superfamily/Winged helix DNA-binding domain"/>
    <property type="match status" value="1"/>
</dbReference>
<dbReference type="InterPro" id="IPR036388">
    <property type="entry name" value="WH-like_DNA-bd_sf"/>
</dbReference>
<dbReference type="AlphaFoldDB" id="A0A9D1X671"/>
<dbReference type="InterPro" id="IPR039420">
    <property type="entry name" value="WalR-like"/>
</dbReference>
<dbReference type="CDD" id="cd00383">
    <property type="entry name" value="trans_reg_C"/>
    <property type="match status" value="1"/>
</dbReference>
<keyword evidence="3 5" id="KW-0238">DNA-binding</keyword>
<dbReference type="Proteomes" id="UP000886740">
    <property type="component" value="Unassembled WGS sequence"/>
</dbReference>
<evidence type="ECO:0000256" key="1">
    <source>
        <dbReference type="ARBA" id="ARBA00022553"/>
    </source>
</evidence>
<evidence type="ECO:0000259" key="6">
    <source>
        <dbReference type="PROSITE" id="PS50110"/>
    </source>
</evidence>
<dbReference type="InterPro" id="IPR001867">
    <property type="entry name" value="OmpR/PhoB-type_DNA-bd"/>
</dbReference>
<accession>A0A9D1X671</accession>
<dbReference type="SMART" id="SM00862">
    <property type="entry name" value="Trans_reg_C"/>
    <property type="match status" value="1"/>
</dbReference>
<comment type="caution">
    <text evidence="8">The sequence shown here is derived from an EMBL/GenBank/DDBJ whole genome shotgun (WGS) entry which is preliminary data.</text>
</comment>
<dbReference type="Pfam" id="PF00486">
    <property type="entry name" value="Trans_reg_C"/>
    <property type="match status" value="1"/>
</dbReference>
<name>A0A9D1X671_9BACT</name>
<dbReference type="GO" id="GO:0000976">
    <property type="term" value="F:transcription cis-regulatory region binding"/>
    <property type="evidence" value="ECO:0007669"/>
    <property type="project" value="TreeGrafter"/>
</dbReference>
<dbReference type="EMBL" id="DXEL01000007">
    <property type="protein sequence ID" value="HIX73578.1"/>
    <property type="molecule type" value="Genomic_DNA"/>
</dbReference>
<evidence type="ECO:0000256" key="2">
    <source>
        <dbReference type="ARBA" id="ARBA00023012"/>
    </source>
</evidence>
<dbReference type="SMART" id="SM00448">
    <property type="entry name" value="REC"/>
    <property type="match status" value="1"/>
</dbReference>
<dbReference type="GO" id="GO:0000156">
    <property type="term" value="F:phosphorelay response regulator activity"/>
    <property type="evidence" value="ECO:0007669"/>
    <property type="project" value="TreeGrafter"/>
</dbReference>
<dbReference type="InterPro" id="IPR011006">
    <property type="entry name" value="CheY-like_superfamily"/>
</dbReference>
<dbReference type="CDD" id="cd00156">
    <property type="entry name" value="REC"/>
    <property type="match status" value="1"/>
</dbReference>